<organism evidence="9 10">
    <name type="scientific">Ancylostoma ceylanicum</name>
    <dbReference type="NCBI Taxonomy" id="53326"/>
    <lineage>
        <taxon>Eukaryota</taxon>
        <taxon>Metazoa</taxon>
        <taxon>Ecdysozoa</taxon>
        <taxon>Nematoda</taxon>
        <taxon>Chromadorea</taxon>
        <taxon>Rhabditida</taxon>
        <taxon>Rhabditina</taxon>
        <taxon>Rhabditomorpha</taxon>
        <taxon>Strongyloidea</taxon>
        <taxon>Ancylostomatidae</taxon>
        <taxon>Ancylostomatinae</taxon>
        <taxon>Ancylostoma</taxon>
    </lineage>
</organism>
<keyword evidence="5" id="KW-0677">Repeat</keyword>
<dbReference type="Proteomes" id="UP000024635">
    <property type="component" value="Unassembled WGS sequence"/>
</dbReference>
<evidence type="ECO:0000256" key="2">
    <source>
        <dbReference type="ARBA" id="ARBA00004496"/>
    </source>
</evidence>
<dbReference type="InterPro" id="IPR011989">
    <property type="entry name" value="ARM-like"/>
</dbReference>
<keyword evidence="3" id="KW-0813">Transport</keyword>
<comment type="subcellular location">
    <subcellularLocation>
        <location evidence="2">Cytoplasm</location>
    </subcellularLocation>
    <subcellularLocation>
        <location evidence="1">Nucleus</location>
    </subcellularLocation>
</comment>
<dbReference type="GO" id="GO:0005737">
    <property type="term" value="C:cytoplasm"/>
    <property type="evidence" value="ECO:0007669"/>
    <property type="project" value="UniProtKB-SubCell"/>
</dbReference>
<evidence type="ECO:0000313" key="10">
    <source>
        <dbReference type="Proteomes" id="UP000024635"/>
    </source>
</evidence>
<reference evidence="10" key="1">
    <citation type="journal article" date="2015" name="Nat. Genet.">
        <title>The genome and transcriptome of the zoonotic hookworm Ancylostoma ceylanicum identify infection-specific gene families.</title>
        <authorList>
            <person name="Schwarz E.M."/>
            <person name="Hu Y."/>
            <person name="Antoshechkin I."/>
            <person name="Miller M.M."/>
            <person name="Sternberg P.W."/>
            <person name="Aroian R.V."/>
        </authorList>
    </citation>
    <scope>NUCLEOTIDE SEQUENCE</scope>
    <source>
        <strain evidence="10">HY135</strain>
    </source>
</reference>
<keyword evidence="4" id="KW-0963">Cytoplasm</keyword>
<dbReference type="InterPro" id="IPR016024">
    <property type="entry name" value="ARM-type_fold"/>
</dbReference>
<feature type="domain" description="IPO4/5-like TPR repeats" evidence="8">
    <location>
        <begin position="87"/>
        <end position="249"/>
    </location>
</feature>
<evidence type="ECO:0000256" key="4">
    <source>
        <dbReference type="ARBA" id="ARBA00022490"/>
    </source>
</evidence>
<dbReference type="GO" id="GO:0006606">
    <property type="term" value="P:protein import into nucleus"/>
    <property type="evidence" value="ECO:0007669"/>
    <property type="project" value="InterPro"/>
</dbReference>
<dbReference type="Gene3D" id="1.25.10.10">
    <property type="entry name" value="Leucine-rich Repeat Variant"/>
    <property type="match status" value="1"/>
</dbReference>
<dbReference type="InterPro" id="IPR057672">
    <property type="entry name" value="TPR_IPO4/5"/>
</dbReference>
<dbReference type="PANTHER" id="PTHR10527">
    <property type="entry name" value="IMPORTIN BETA"/>
    <property type="match status" value="1"/>
</dbReference>
<evidence type="ECO:0000256" key="1">
    <source>
        <dbReference type="ARBA" id="ARBA00004123"/>
    </source>
</evidence>
<dbReference type="OrthoDB" id="543373at2759"/>
<gene>
    <name evidence="9" type="primary">Acey_s0001.g430</name>
    <name evidence="9" type="ORF">Y032_0001g430</name>
</gene>
<evidence type="ECO:0000313" key="9">
    <source>
        <dbReference type="EMBL" id="EYC34467.1"/>
    </source>
</evidence>
<keyword evidence="6" id="KW-0653">Protein transport</keyword>
<keyword evidence="7" id="KW-0539">Nucleus</keyword>
<evidence type="ECO:0000259" key="8">
    <source>
        <dbReference type="Pfam" id="PF25780"/>
    </source>
</evidence>
<evidence type="ECO:0000256" key="3">
    <source>
        <dbReference type="ARBA" id="ARBA00022448"/>
    </source>
</evidence>
<protein>
    <recommendedName>
        <fullName evidence="8">IPO4/5-like TPR repeats domain-containing protein</fullName>
    </recommendedName>
</protein>
<name>A0A016W5A7_9BILA</name>
<evidence type="ECO:0000256" key="6">
    <source>
        <dbReference type="ARBA" id="ARBA00022927"/>
    </source>
</evidence>
<proteinExistence type="predicted"/>
<sequence>MHFGTSVLSSIIVLLEKLEEFRDCRIVAEPGRGMQGEYAPSERNRLMSLVLLRRLIQNQWDEFKEGLGDNLEVFLDQILRGFSDERDNGFRKKMLMVIAEMARNTIDEDTGKQKWLGVIGLLNHCMSSKKAEDLICVASILEAVPNVFGCDYDQYMNDVKNTFALLFKDHSSEIRSDAFRSFVTYVIENDDDDRLIKELSPLMSHVVELCRYTCMSEDGGDDAPLQCLAELESVAPKLVNPYMRDFLEMCVTCVLNTEKDEAFRHSATEVLATICECSTAVLKKRHSQSIEFIRKLILYLSFASGLFQT</sequence>
<accession>A0A016W5A7</accession>
<evidence type="ECO:0000256" key="5">
    <source>
        <dbReference type="ARBA" id="ARBA00022737"/>
    </source>
</evidence>
<dbReference type="Pfam" id="PF25780">
    <property type="entry name" value="TPR_IPO5"/>
    <property type="match status" value="1"/>
</dbReference>
<dbReference type="SUPFAM" id="SSF48371">
    <property type="entry name" value="ARM repeat"/>
    <property type="match status" value="1"/>
</dbReference>
<dbReference type="STRING" id="53326.A0A016W5A7"/>
<dbReference type="EMBL" id="JARK01001337">
    <property type="protein sequence ID" value="EYC34467.1"/>
    <property type="molecule type" value="Genomic_DNA"/>
</dbReference>
<dbReference type="InterPro" id="IPR040122">
    <property type="entry name" value="Importin_beta"/>
</dbReference>
<keyword evidence="10" id="KW-1185">Reference proteome</keyword>
<comment type="caution">
    <text evidence="9">The sequence shown here is derived from an EMBL/GenBank/DDBJ whole genome shotgun (WGS) entry which is preliminary data.</text>
</comment>
<evidence type="ECO:0000256" key="7">
    <source>
        <dbReference type="ARBA" id="ARBA00023242"/>
    </source>
</evidence>
<dbReference type="AlphaFoldDB" id="A0A016W5A7"/>